<keyword evidence="7" id="KW-1185">Reference proteome</keyword>
<name>A0A9P0G8E8_9CUCU</name>
<dbReference type="GO" id="GO:0005634">
    <property type="term" value="C:nucleus"/>
    <property type="evidence" value="ECO:0007669"/>
    <property type="project" value="UniProtKB-SubCell"/>
</dbReference>
<keyword evidence="5" id="KW-0539">Nucleus</keyword>
<dbReference type="InterPro" id="IPR012337">
    <property type="entry name" value="RNaseH-like_sf"/>
</dbReference>
<keyword evidence="2" id="KW-0479">Metal-binding</keyword>
<sequence>MVAAINQTEELQKYKYVSCFAHTLNLGAEVATGHPTVSPLISKVREIVKWVKESVINDQIRQKQRESGIEGDLNKIILYGKTRWNSMFYMIERLLELQEVVNPILLKTIRMYRL</sequence>
<dbReference type="SUPFAM" id="SSF53098">
    <property type="entry name" value="Ribonuclease H-like"/>
    <property type="match status" value="1"/>
</dbReference>
<evidence type="ECO:0000256" key="2">
    <source>
        <dbReference type="ARBA" id="ARBA00022723"/>
    </source>
</evidence>
<protein>
    <submittedName>
        <fullName evidence="6">Uncharacterized protein</fullName>
    </submittedName>
</protein>
<reference evidence="6" key="1">
    <citation type="submission" date="2022-01" db="EMBL/GenBank/DDBJ databases">
        <authorList>
            <person name="King R."/>
        </authorList>
    </citation>
    <scope>NUCLEOTIDE SEQUENCE</scope>
</reference>
<gene>
    <name evidence="6" type="ORF">PSYICH_LOCUS2556</name>
</gene>
<accession>A0A9P0G8E8</accession>
<dbReference type="Proteomes" id="UP001153636">
    <property type="component" value="Chromosome 11"/>
</dbReference>
<dbReference type="PANTHER" id="PTHR46481">
    <property type="entry name" value="ZINC FINGER BED DOMAIN-CONTAINING PROTEIN 4"/>
    <property type="match status" value="1"/>
</dbReference>
<organism evidence="6 7">
    <name type="scientific">Psylliodes chrysocephalus</name>
    <dbReference type="NCBI Taxonomy" id="3402493"/>
    <lineage>
        <taxon>Eukaryota</taxon>
        <taxon>Metazoa</taxon>
        <taxon>Ecdysozoa</taxon>
        <taxon>Arthropoda</taxon>
        <taxon>Hexapoda</taxon>
        <taxon>Insecta</taxon>
        <taxon>Pterygota</taxon>
        <taxon>Neoptera</taxon>
        <taxon>Endopterygota</taxon>
        <taxon>Coleoptera</taxon>
        <taxon>Polyphaga</taxon>
        <taxon>Cucujiformia</taxon>
        <taxon>Chrysomeloidea</taxon>
        <taxon>Chrysomelidae</taxon>
        <taxon>Galerucinae</taxon>
        <taxon>Alticini</taxon>
        <taxon>Psylliodes</taxon>
    </lineage>
</organism>
<dbReference type="EMBL" id="OV651823">
    <property type="protein sequence ID" value="CAH1101736.1"/>
    <property type="molecule type" value="Genomic_DNA"/>
</dbReference>
<dbReference type="AlphaFoldDB" id="A0A9P0G8E8"/>
<evidence type="ECO:0000256" key="3">
    <source>
        <dbReference type="ARBA" id="ARBA00022771"/>
    </source>
</evidence>
<dbReference type="InterPro" id="IPR052035">
    <property type="entry name" value="ZnF_BED_domain_contain"/>
</dbReference>
<evidence type="ECO:0000256" key="5">
    <source>
        <dbReference type="ARBA" id="ARBA00023242"/>
    </source>
</evidence>
<comment type="subcellular location">
    <subcellularLocation>
        <location evidence="1">Nucleus</location>
    </subcellularLocation>
</comment>
<evidence type="ECO:0000256" key="4">
    <source>
        <dbReference type="ARBA" id="ARBA00022833"/>
    </source>
</evidence>
<keyword evidence="4" id="KW-0862">Zinc</keyword>
<evidence type="ECO:0000256" key="1">
    <source>
        <dbReference type="ARBA" id="ARBA00004123"/>
    </source>
</evidence>
<dbReference type="OrthoDB" id="10043784at2759"/>
<evidence type="ECO:0000313" key="7">
    <source>
        <dbReference type="Proteomes" id="UP001153636"/>
    </source>
</evidence>
<dbReference type="PANTHER" id="PTHR46481:SF10">
    <property type="entry name" value="ZINC FINGER BED DOMAIN-CONTAINING PROTEIN 39"/>
    <property type="match status" value="1"/>
</dbReference>
<dbReference type="GO" id="GO:0008270">
    <property type="term" value="F:zinc ion binding"/>
    <property type="evidence" value="ECO:0007669"/>
    <property type="project" value="UniProtKB-KW"/>
</dbReference>
<proteinExistence type="predicted"/>
<keyword evidence="3" id="KW-0863">Zinc-finger</keyword>
<evidence type="ECO:0000313" key="6">
    <source>
        <dbReference type="EMBL" id="CAH1101736.1"/>
    </source>
</evidence>